<name>A0A371RJK5_9PROT</name>
<proteinExistence type="inferred from homology"/>
<keyword evidence="6 10" id="KW-0630">Potassium</keyword>
<dbReference type="OrthoDB" id="9810952at2"/>
<dbReference type="PIRSF" id="PIRSF006247">
    <property type="entry name" value="TrkH"/>
    <property type="match status" value="1"/>
</dbReference>
<comment type="function">
    <text evidence="10">Low-affinity potassium transport system. Interacts with Trk system potassium uptake protein TrkA.</text>
</comment>
<keyword evidence="14" id="KW-1185">Reference proteome</keyword>
<evidence type="ECO:0000256" key="9">
    <source>
        <dbReference type="ARBA" id="ARBA00023136"/>
    </source>
</evidence>
<feature type="binding site" evidence="11">
    <location>
        <position position="436"/>
    </location>
    <ligand>
        <name>K(+)</name>
        <dbReference type="ChEBI" id="CHEBI:29103"/>
    </ligand>
</feature>
<evidence type="ECO:0000256" key="11">
    <source>
        <dbReference type="PIRSR" id="PIRSR006247-1"/>
    </source>
</evidence>
<feature type="transmembrane region" description="Helical" evidence="12">
    <location>
        <begin position="242"/>
        <end position="262"/>
    </location>
</feature>
<dbReference type="Pfam" id="PF02386">
    <property type="entry name" value="TrkH"/>
    <property type="match status" value="1"/>
</dbReference>
<keyword evidence="8 10" id="KW-0406">Ion transport</keyword>
<dbReference type="RefSeq" id="WP_116392253.1">
    <property type="nucleotide sequence ID" value="NZ_CAXQPM010000025.1"/>
</dbReference>
<reference evidence="13 14" key="1">
    <citation type="submission" date="2018-08" db="EMBL/GenBank/DDBJ databases">
        <title>Parvularcula sp. SM1705, isolated from surface water of the South Sea China.</title>
        <authorList>
            <person name="Sun L."/>
        </authorList>
    </citation>
    <scope>NUCLEOTIDE SEQUENCE [LARGE SCALE GENOMIC DNA]</scope>
    <source>
        <strain evidence="13 14">SM1705</strain>
    </source>
</reference>
<keyword evidence="7 12" id="KW-1133">Transmembrane helix</keyword>
<feature type="transmembrane region" description="Helical" evidence="12">
    <location>
        <begin position="132"/>
        <end position="157"/>
    </location>
</feature>
<dbReference type="InterPro" id="IPR004772">
    <property type="entry name" value="TrkH"/>
</dbReference>
<comment type="caution">
    <text evidence="13">The sequence shown here is derived from an EMBL/GenBank/DDBJ whole genome shotgun (WGS) entry which is preliminary data.</text>
</comment>
<feature type="transmembrane region" description="Helical" evidence="12">
    <location>
        <begin position="70"/>
        <end position="90"/>
    </location>
</feature>
<dbReference type="PANTHER" id="PTHR32024">
    <property type="entry name" value="TRK SYSTEM POTASSIUM UPTAKE PROTEIN TRKG-RELATED"/>
    <property type="match status" value="1"/>
</dbReference>
<comment type="subcellular location">
    <subcellularLocation>
        <location evidence="10">Cell inner membrane</location>
        <topology evidence="10">Multi-pass membrane protein</topology>
    </subcellularLocation>
    <subcellularLocation>
        <location evidence="1">Cell membrane</location>
        <topology evidence="1">Multi-pass membrane protein</topology>
    </subcellularLocation>
</comment>
<keyword evidence="4 10" id="KW-0633">Potassium transport</keyword>
<dbReference type="AlphaFoldDB" id="A0A371RJK5"/>
<keyword evidence="5 12" id="KW-0812">Transmembrane</keyword>
<evidence type="ECO:0000256" key="7">
    <source>
        <dbReference type="ARBA" id="ARBA00022989"/>
    </source>
</evidence>
<feature type="transmembrane region" description="Helical" evidence="12">
    <location>
        <begin position="459"/>
        <end position="484"/>
    </location>
</feature>
<feature type="transmembrane region" description="Helical" evidence="12">
    <location>
        <begin position="38"/>
        <end position="58"/>
    </location>
</feature>
<feature type="transmembrane region" description="Helical" evidence="12">
    <location>
        <begin position="393"/>
        <end position="415"/>
    </location>
</feature>
<evidence type="ECO:0000256" key="4">
    <source>
        <dbReference type="ARBA" id="ARBA00022538"/>
    </source>
</evidence>
<dbReference type="InParanoid" id="A0A371RJK5"/>
<feature type="binding site" evidence="11">
    <location>
        <position position="110"/>
    </location>
    <ligand>
        <name>K(+)</name>
        <dbReference type="ChEBI" id="CHEBI:29103"/>
    </ligand>
</feature>
<evidence type="ECO:0000256" key="3">
    <source>
        <dbReference type="ARBA" id="ARBA00022475"/>
    </source>
</evidence>
<feature type="transmembrane region" description="Helical" evidence="12">
    <location>
        <begin position="7"/>
        <end position="26"/>
    </location>
</feature>
<evidence type="ECO:0000256" key="10">
    <source>
        <dbReference type="PIRNR" id="PIRNR006247"/>
    </source>
</evidence>
<keyword evidence="9 10" id="KW-0472">Membrane</keyword>
<feature type="binding site" evidence="11">
    <location>
        <position position="435"/>
    </location>
    <ligand>
        <name>K(+)</name>
        <dbReference type="ChEBI" id="CHEBI:29103"/>
    </ligand>
</feature>
<keyword evidence="3 10" id="KW-1003">Cell membrane</keyword>
<evidence type="ECO:0000256" key="12">
    <source>
        <dbReference type="SAM" id="Phobius"/>
    </source>
</evidence>
<feature type="transmembrane region" description="Helical" evidence="12">
    <location>
        <begin position="326"/>
        <end position="348"/>
    </location>
</feature>
<keyword evidence="11" id="KW-0479">Metal-binding</keyword>
<keyword evidence="10" id="KW-0997">Cell inner membrane</keyword>
<feature type="binding site" evidence="11">
    <location>
        <position position="218"/>
    </location>
    <ligand>
        <name>K(+)</name>
        <dbReference type="ChEBI" id="CHEBI:29103"/>
    </ligand>
</feature>
<dbReference type="GO" id="GO:0046872">
    <property type="term" value="F:metal ion binding"/>
    <property type="evidence" value="ECO:0007669"/>
    <property type="project" value="UniProtKB-KW"/>
</dbReference>
<dbReference type="PANTHER" id="PTHR32024:SF3">
    <property type="entry name" value="TRK SYSTEM POTASSIUM UPTAKE PROTEIN"/>
    <property type="match status" value="1"/>
</dbReference>
<dbReference type="EMBL" id="QUQO01000001">
    <property type="protein sequence ID" value="RFB05619.1"/>
    <property type="molecule type" value="Genomic_DNA"/>
</dbReference>
<evidence type="ECO:0000256" key="8">
    <source>
        <dbReference type="ARBA" id="ARBA00023065"/>
    </source>
</evidence>
<evidence type="ECO:0000256" key="1">
    <source>
        <dbReference type="ARBA" id="ARBA00004651"/>
    </source>
</evidence>
<keyword evidence="2 10" id="KW-0813">Transport</keyword>
<gene>
    <name evidence="13" type="ORF">DX908_10285</name>
</gene>
<feature type="transmembrane region" description="Helical" evidence="12">
    <location>
        <begin position="178"/>
        <end position="197"/>
    </location>
</feature>
<protein>
    <recommendedName>
        <fullName evidence="10">Trk system potassium uptake protein</fullName>
    </recommendedName>
</protein>
<dbReference type="InterPro" id="IPR003445">
    <property type="entry name" value="Cat_transpt"/>
</dbReference>
<evidence type="ECO:0000313" key="14">
    <source>
        <dbReference type="Proteomes" id="UP000264589"/>
    </source>
</evidence>
<evidence type="ECO:0000256" key="5">
    <source>
        <dbReference type="ARBA" id="ARBA00022692"/>
    </source>
</evidence>
<dbReference type="Proteomes" id="UP000264589">
    <property type="component" value="Unassembled WGS sequence"/>
</dbReference>
<feature type="transmembrane region" description="Helical" evidence="12">
    <location>
        <begin position="274"/>
        <end position="294"/>
    </location>
</feature>
<feature type="binding site" evidence="11">
    <location>
        <position position="111"/>
    </location>
    <ligand>
        <name>K(+)</name>
        <dbReference type="ChEBI" id="CHEBI:29103"/>
    </ligand>
</feature>
<dbReference type="GO" id="GO:0015379">
    <property type="term" value="F:potassium:chloride symporter activity"/>
    <property type="evidence" value="ECO:0007669"/>
    <property type="project" value="InterPro"/>
</dbReference>
<feature type="binding site" evidence="11">
    <location>
        <position position="319"/>
    </location>
    <ligand>
        <name>K(+)</name>
        <dbReference type="ChEBI" id="CHEBI:29103"/>
    </ligand>
</feature>
<dbReference type="FunCoup" id="A0A371RJK5">
    <property type="interactions" value="168"/>
</dbReference>
<sequence length="486" mass="51971">MEFRPVLFIVGLFICMTGGLMLFPLLADLIAGHGDWRAFGTAALVCGTCGTGLATACWGKIEGLTTRQSFLTVTMIWLAIAIAGTLPFILGSKDLSVTDAFFESMSGLTTTGSTVVSGLDNAPPGFLLWRSILQWLGGVGVVVMATALMPFLAVGGLQLFRMEASEPSEKILPGTGQIASAITILYVFLTFLCFAAYKFCGMTGFDAINHAMTTIATGGFSTKDASFGYFLTDPSIRYPVDLVATVFMIIGALPFTLYLLLLRGKVGRLTKDSEVKLFLLVIAAGTLIIGLRIAHDFGLEPFQAFRLAIFNVVSLMTGTGYASADYMLWGAFAAGFFFIIPFVGGCSGSTSCGLKVFRVQVAFEALALHVRRLAHPHRATVARFNGRIITDDVFLSVLSFFFIYFAIFATSAVILSTMGLDMITALSAAGTSIANVGPGLGPTVGPASNFASLPDAAKWVMSITMLIGRLELLTVLVMLTPWFWTR</sequence>
<evidence type="ECO:0000256" key="2">
    <source>
        <dbReference type="ARBA" id="ARBA00022448"/>
    </source>
</evidence>
<dbReference type="GO" id="GO:0005886">
    <property type="term" value="C:plasma membrane"/>
    <property type="evidence" value="ECO:0007669"/>
    <property type="project" value="UniProtKB-SubCell"/>
</dbReference>
<organism evidence="13 14">
    <name type="scientific">Parvularcula marina</name>
    <dbReference type="NCBI Taxonomy" id="2292771"/>
    <lineage>
        <taxon>Bacteria</taxon>
        <taxon>Pseudomonadati</taxon>
        <taxon>Pseudomonadota</taxon>
        <taxon>Alphaproteobacteria</taxon>
        <taxon>Parvularculales</taxon>
        <taxon>Parvularculaceae</taxon>
        <taxon>Parvularcula</taxon>
    </lineage>
</organism>
<evidence type="ECO:0000256" key="6">
    <source>
        <dbReference type="ARBA" id="ARBA00022958"/>
    </source>
</evidence>
<accession>A0A371RJK5</accession>
<evidence type="ECO:0000313" key="13">
    <source>
        <dbReference type="EMBL" id="RFB05619.1"/>
    </source>
</evidence>
<comment type="similarity">
    <text evidence="10">Belongs to the TrkH potassium transport family.</text>
</comment>